<dbReference type="AlphaFoldDB" id="A0A6C0KRQ9"/>
<accession>A0A6C0KRQ9</accession>
<sequence length="34" mass="4025">MSIFGKWKYFTQIGSKFSLSDWKAVVSKKTRKKL</sequence>
<evidence type="ECO:0000313" key="1">
    <source>
        <dbReference type="EMBL" id="QHU20289.1"/>
    </source>
</evidence>
<protein>
    <submittedName>
        <fullName evidence="1">Uncharacterized protein</fullName>
    </submittedName>
</protein>
<reference evidence="1" key="1">
    <citation type="journal article" date="2020" name="Nature">
        <title>Giant virus diversity and host interactions through global metagenomics.</title>
        <authorList>
            <person name="Schulz F."/>
            <person name="Roux S."/>
            <person name="Paez-Espino D."/>
            <person name="Jungbluth S."/>
            <person name="Walsh D.A."/>
            <person name="Denef V.J."/>
            <person name="McMahon K.D."/>
            <person name="Konstantinidis K.T."/>
            <person name="Eloe-Fadrosh E.A."/>
            <person name="Kyrpides N.C."/>
            <person name="Woyke T."/>
        </authorList>
    </citation>
    <scope>NUCLEOTIDE SEQUENCE</scope>
    <source>
        <strain evidence="1">GVMAG-S-3300013014-136</strain>
    </source>
</reference>
<name>A0A6C0KRQ9_9ZZZZ</name>
<organism evidence="1">
    <name type="scientific">viral metagenome</name>
    <dbReference type="NCBI Taxonomy" id="1070528"/>
    <lineage>
        <taxon>unclassified sequences</taxon>
        <taxon>metagenomes</taxon>
        <taxon>organismal metagenomes</taxon>
    </lineage>
</organism>
<proteinExistence type="predicted"/>
<dbReference type="EMBL" id="MN740967">
    <property type="protein sequence ID" value="QHU20289.1"/>
    <property type="molecule type" value="Genomic_DNA"/>
</dbReference>